<feature type="transmembrane region" description="Helical" evidence="6">
    <location>
        <begin position="376"/>
        <end position="405"/>
    </location>
</feature>
<dbReference type="PANTHER" id="PTHR30619">
    <property type="entry name" value="DNA INTERNALIZATION/COMPETENCE PROTEIN COMEC/REC2"/>
    <property type="match status" value="1"/>
</dbReference>
<dbReference type="STRING" id="889378.Spiaf_2207"/>
<dbReference type="InterPro" id="IPR004477">
    <property type="entry name" value="ComEC_N"/>
</dbReference>
<feature type="transmembrane region" description="Helical" evidence="6">
    <location>
        <begin position="247"/>
        <end position="264"/>
    </location>
</feature>
<dbReference type="HOGENOM" id="CLU_569730_0_0_12"/>
<keyword evidence="4 6" id="KW-1133">Transmembrane helix</keyword>
<dbReference type="Proteomes" id="UP000007383">
    <property type="component" value="Chromosome"/>
</dbReference>
<feature type="transmembrane region" description="Helical" evidence="6">
    <location>
        <begin position="442"/>
        <end position="463"/>
    </location>
</feature>
<dbReference type="NCBIfam" id="TIGR00360">
    <property type="entry name" value="ComEC_N-term"/>
    <property type="match status" value="1"/>
</dbReference>
<keyword evidence="5 6" id="KW-0472">Membrane</keyword>
<dbReference type="InterPro" id="IPR052159">
    <property type="entry name" value="Competence_DNA_uptake"/>
</dbReference>
<accession>H9UL50</accession>
<protein>
    <submittedName>
        <fullName evidence="8">ComEC/Rec2-related protein</fullName>
    </submittedName>
</protein>
<evidence type="ECO:0000313" key="9">
    <source>
        <dbReference type="Proteomes" id="UP000007383"/>
    </source>
</evidence>
<feature type="transmembrane region" description="Helical" evidence="6">
    <location>
        <begin position="293"/>
        <end position="310"/>
    </location>
</feature>
<name>H9UL50_SPIAZ</name>
<feature type="transmembrane region" description="Helical" evidence="6">
    <location>
        <begin position="219"/>
        <end position="240"/>
    </location>
</feature>
<evidence type="ECO:0000256" key="5">
    <source>
        <dbReference type="ARBA" id="ARBA00023136"/>
    </source>
</evidence>
<feature type="transmembrane region" description="Helical" evidence="6">
    <location>
        <begin position="12"/>
        <end position="35"/>
    </location>
</feature>
<feature type="transmembrane region" description="Helical" evidence="6">
    <location>
        <begin position="316"/>
        <end position="336"/>
    </location>
</feature>
<evidence type="ECO:0000256" key="2">
    <source>
        <dbReference type="ARBA" id="ARBA00022475"/>
    </source>
</evidence>
<evidence type="ECO:0000313" key="8">
    <source>
        <dbReference type="EMBL" id="AFG38243.1"/>
    </source>
</evidence>
<keyword evidence="9" id="KW-1185">Reference proteome</keyword>
<dbReference type="PATRIC" id="fig|889378.3.peg.2183"/>
<dbReference type="EMBL" id="CP003282">
    <property type="protein sequence ID" value="AFG38243.1"/>
    <property type="molecule type" value="Genomic_DNA"/>
</dbReference>
<evidence type="ECO:0000256" key="4">
    <source>
        <dbReference type="ARBA" id="ARBA00022989"/>
    </source>
</evidence>
<dbReference type="GO" id="GO:0005886">
    <property type="term" value="C:plasma membrane"/>
    <property type="evidence" value="ECO:0007669"/>
    <property type="project" value="UniProtKB-SubCell"/>
</dbReference>
<dbReference type="AlphaFoldDB" id="H9UL50"/>
<evidence type="ECO:0000259" key="7">
    <source>
        <dbReference type="Pfam" id="PF03772"/>
    </source>
</evidence>
<dbReference type="KEGG" id="sfc:Spiaf_2207"/>
<keyword evidence="3 6" id="KW-0812">Transmembrane</keyword>
<evidence type="ECO:0000256" key="3">
    <source>
        <dbReference type="ARBA" id="ARBA00022692"/>
    </source>
</evidence>
<evidence type="ECO:0000256" key="6">
    <source>
        <dbReference type="SAM" id="Phobius"/>
    </source>
</evidence>
<dbReference type="eggNOG" id="COG0658">
    <property type="taxonomic scope" value="Bacteria"/>
</dbReference>
<feature type="transmembrane region" description="Helical" evidence="6">
    <location>
        <begin position="47"/>
        <end position="67"/>
    </location>
</feature>
<comment type="subcellular location">
    <subcellularLocation>
        <location evidence="1">Cell membrane</location>
        <topology evidence="1">Multi-pass membrane protein</topology>
    </subcellularLocation>
</comment>
<gene>
    <name evidence="8" type="ordered locus">Spiaf_2207</name>
</gene>
<reference evidence="9" key="1">
    <citation type="journal article" date="2013" name="Stand. Genomic Sci.">
        <title>Complete genome sequence of the halophilic bacterium Spirochaeta africana type strain (Z-7692(T)) from the alkaline Lake Magadi in the East African Rift.</title>
        <authorList>
            <person name="Liolos K."/>
            <person name="Abt B."/>
            <person name="Scheuner C."/>
            <person name="Teshima H."/>
            <person name="Held B."/>
            <person name="Lapidus A."/>
            <person name="Nolan M."/>
            <person name="Lucas S."/>
            <person name="Deshpande S."/>
            <person name="Cheng J.F."/>
            <person name="Tapia R."/>
            <person name="Goodwin L.A."/>
            <person name="Pitluck S."/>
            <person name="Pagani I."/>
            <person name="Ivanova N."/>
            <person name="Mavromatis K."/>
            <person name="Mikhailova N."/>
            <person name="Huntemann M."/>
            <person name="Pati A."/>
            <person name="Chen A."/>
            <person name="Palaniappan K."/>
            <person name="Land M."/>
            <person name="Rohde M."/>
            <person name="Tindall B.J."/>
            <person name="Detter J.C."/>
            <person name="Goker M."/>
            <person name="Bristow J."/>
            <person name="Eisen J.A."/>
            <person name="Markowitz V."/>
            <person name="Hugenholtz P."/>
            <person name="Woyke T."/>
            <person name="Klenk H.P."/>
            <person name="Kyrpides N.C."/>
        </authorList>
    </citation>
    <scope>NUCLEOTIDE SEQUENCE</scope>
    <source>
        <strain evidence="9">ATCC 700263 / DSM 8902 / Z-7692</strain>
    </source>
</reference>
<evidence type="ECO:0000256" key="1">
    <source>
        <dbReference type="ARBA" id="ARBA00004651"/>
    </source>
</evidence>
<organism evidence="8 9">
    <name type="scientific">Spirochaeta africana (strain ATCC 700263 / DSM 8902 / Z-7692)</name>
    <dbReference type="NCBI Taxonomy" id="889378"/>
    <lineage>
        <taxon>Bacteria</taxon>
        <taxon>Pseudomonadati</taxon>
        <taxon>Spirochaetota</taxon>
        <taxon>Spirochaetia</taxon>
        <taxon>Spirochaetales</taxon>
        <taxon>Spirochaetaceae</taxon>
        <taxon>Spirochaeta</taxon>
    </lineage>
</organism>
<dbReference type="PANTHER" id="PTHR30619:SF7">
    <property type="entry name" value="BETA-LACTAMASE DOMAIN PROTEIN"/>
    <property type="match status" value="1"/>
</dbReference>
<feature type="domain" description="ComEC/Rec2-related protein" evidence="7">
    <location>
        <begin position="197"/>
        <end position="463"/>
    </location>
</feature>
<keyword evidence="2" id="KW-1003">Cell membrane</keyword>
<proteinExistence type="predicted"/>
<feature type="transmembrane region" description="Helical" evidence="6">
    <location>
        <begin position="348"/>
        <end position="370"/>
    </location>
</feature>
<sequence length="479" mass="50117">MTILRRPPAFPVVAAAGTAVGMYLFGSAGGLAAVFLPAAVGAGILPLYRRTAVFCIACGLGAWIALIPQISDRQDFLPFPPDQVALVTGTAAGDSRTASSGAIWFPLQIDAAQTAHGETGTARSTARVLYRTGPAVAAGQRVQVHGRLNEGGWLQASHLQPLGWAGQGARYRAALRTRLQRELRLVSPATAGLAEALLLGRLDSMEPEVRELFETTGTLHLLALSGMHLGILVGGPVVLLRRLAGQRTALLAGLLLMLMFVWIIGPRSSLLRAGGFFALAACWMLSGRRVHSPTVLAQVFLLLAVFGPSLPAEIGFQLSFAAVAGILLFSPPLLSFMYNRLPAAGRPLYGSLAAGVGASVAGLPVAAMVWGVWYPIGIILTLLAVPLITLIMYLCLLLLAGYGLLLPALLLSPLETAAAYLVRGLLGILGGCAGLGRVPLGGMPGAVVTAMVVTAALLPVVWWQHTRVRLCEESCITAN</sequence>
<dbReference type="Pfam" id="PF03772">
    <property type="entry name" value="Competence"/>
    <property type="match status" value="1"/>
</dbReference>